<dbReference type="SUPFAM" id="SSF46689">
    <property type="entry name" value="Homeodomain-like"/>
    <property type="match status" value="1"/>
</dbReference>
<evidence type="ECO:0000259" key="6">
    <source>
        <dbReference type="PROSITE" id="PS50045"/>
    </source>
</evidence>
<dbReference type="NCBIfam" id="TIGR00229">
    <property type="entry name" value="sensory_box"/>
    <property type="match status" value="1"/>
</dbReference>
<dbReference type="Pfam" id="PF25601">
    <property type="entry name" value="AAA_lid_14"/>
    <property type="match status" value="1"/>
</dbReference>
<evidence type="ECO:0000256" key="2">
    <source>
        <dbReference type="ARBA" id="ARBA00022840"/>
    </source>
</evidence>
<dbReference type="GO" id="GO:0006355">
    <property type="term" value="P:regulation of DNA-templated transcription"/>
    <property type="evidence" value="ECO:0007669"/>
    <property type="project" value="InterPro"/>
</dbReference>
<dbReference type="InterPro" id="IPR035965">
    <property type="entry name" value="PAS-like_dom_sf"/>
</dbReference>
<name>G9X1F7_9FIRM</name>
<dbReference type="SUPFAM" id="SSF52540">
    <property type="entry name" value="P-loop containing nucleoside triphosphate hydrolases"/>
    <property type="match status" value="1"/>
</dbReference>
<dbReference type="HOGENOM" id="CLU_000445_8_1_9"/>
<comment type="caution">
    <text evidence="8">The sequence shown here is derived from an EMBL/GenBank/DDBJ whole genome shotgun (WGS) entry which is preliminary data.</text>
</comment>
<protein>
    <recommendedName>
        <fullName evidence="10">PAS domain S-box protein</fullName>
    </recommendedName>
</protein>
<dbReference type="SMART" id="SM00091">
    <property type="entry name" value="PAS"/>
    <property type="match status" value="1"/>
</dbReference>
<sequence>MKISKIIKLKEHNKEELNNINIFPVDISIDKIDVSEINSEIIYFKDKEKIVGYIEKELICYLQEKNSNNMFLNIVEDIEEAVIIIDEFGRIFYANKNYSKILGVPLNKVIGKYIQNIESNASIIEVLKTKKPIIKSNHLIKSIEKYVNVRIYPFFVNSTFAGAYSIFTDVTELNYLNQEVIRISNVASQYNEKLIAQEKLKELKIVGKNKNFLNLITKSLSVAKTDASVLILGENGTGKDILAKFIYKNSKRADEPFIILNCAAVPENLIESEMFGYYAGAFTGAKKTGQIGKFQMADKGTIFLDEVGDMSLSMQAKLLRTLETGEIEKIGGGQNIKVDVRVIAATNQKLESKIEDGSFRQDLFYRLSVVTLELPPLRKRGVDITLFINYFLQKYNLKYNKNLMVSKEAYDILLEYNWPGNIRELKNCIEHCVILANGNSIEIENLPKRLQNIKNKIISTTLQEHLQEKEKEVIENILRVCNYNINMAKKMLNISERTIYRKIKAYNIILPKVTK</sequence>
<dbReference type="Gene3D" id="1.10.10.60">
    <property type="entry name" value="Homeodomain-like"/>
    <property type="match status" value="1"/>
</dbReference>
<dbReference type="PROSITE" id="PS50112">
    <property type="entry name" value="PAS"/>
    <property type="match status" value="1"/>
</dbReference>
<reference evidence="8 9" key="1">
    <citation type="submission" date="2011-08" db="EMBL/GenBank/DDBJ databases">
        <title>The Genome Sequence of Eubacteriaceae bacterium ACC19a.</title>
        <authorList>
            <consortium name="The Broad Institute Genome Sequencing Platform"/>
            <person name="Earl A."/>
            <person name="Ward D."/>
            <person name="Feldgarden M."/>
            <person name="Gevers D."/>
            <person name="Sizova M."/>
            <person name="Hazen A."/>
            <person name="Epstein S."/>
            <person name="Young S.K."/>
            <person name="Zeng Q."/>
            <person name="Gargeya S."/>
            <person name="Fitzgerald M."/>
            <person name="Haas B."/>
            <person name="Abouelleil A."/>
            <person name="Alvarado L."/>
            <person name="Arachchi H.M."/>
            <person name="Berlin A."/>
            <person name="Brown A."/>
            <person name="Chapman S.B."/>
            <person name="Chen Z."/>
            <person name="Dunbar C."/>
            <person name="Freedman E."/>
            <person name="Gearin G."/>
            <person name="Gellesch M."/>
            <person name="Goldberg J."/>
            <person name="Griggs A."/>
            <person name="Gujja S."/>
            <person name="Heiman D."/>
            <person name="Howarth C."/>
            <person name="Larson L."/>
            <person name="Lui A."/>
            <person name="MacDonald P.J.P."/>
            <person name="Montmayeur A."/>
            <person name="Murphy C."/>
            <person name="Neiman D."/>
            <person name="Pearson M."/>
            <person name="Priest M."/>
            <person name="Roberts A."/>
            <person name="Saif S."/>
            <person name="Shea T."/>
            <person name="Shenoy N."/>
            <person name="Sisk P."/>
            <person name="Stolte C."/>
            <person name="Sykes S."/>
            <person name="Wortman J."/>
            <person name="Nusbaum C."/>
            <person name="Birren B."/>
        </authorList>
    </citation>
    <scope>NUCLEOTIDE SEQUENCE [LARGE SCALE GENOMIC DNA]</scope>
    <source>
        <strain evidence="8 9">ACC19a</strain>
    </source>
</reference>
<dbReference type="EMBL" id="AFZE01000032">
    <property type="protein sequence ID" value="EHL14430.1"/>
    <property type="molecule type" value="Genomic_DNA"/>
</dbReference>
<organism evidence="8 9">
    <name type="scientific">Peptoanaerobacter stomatis</name>
    <dbReference type="NCBI Taxonomy" id="796937"/>
    <lineage>
        <taxon>Bacteria</taxon>
        <taxon>Bacillati</taxon>
        <taxon>Bacillota</taxon>
        <taxon>Clostridia</taxon>
        <taxon>Peptostreptococcales</taxon>
        <taxon>Filifactoraceae</taxon>
        <taxon>Peptoanaerobacter</taxon>
    </lineage>
</organism>
<keyword evidence="4" id="KW-0238">DNA-binding</keyword>
<dbReference type="InterPro" id="IPR025943">
    <property type="entry name" value="Sigma_54_int_dom_ATP-bd_2"/>
</dbReference>
<dbReference type="SMART" id="SM00382">
    <property type="entry name" value="AAA"/>
    <property type="match status" value="1"/>
</dbReference>
<evidence type="ECO:0000256" key="1">
    <source>
        <dbReference type="ARBA" id="ARBA00022741"/>
    </source>
</evidence>
<keyword evidence="5" id="KW-0804">Transcription</keyword>
<dbReference type="PANTHER" id="PTHR32071">
    <property type="entry name" value="TRANSCRIPTIONAL REGULATORY PROTEIN"/>
    <property type="match status" value="1"/>
</dbReference>
<keyword evidence="2" id="KW-0067">ATP-binding</keyword>
<dbReference type="CDD" id="cd00009">
    <property type="entry name" value="AAA"/>
    <property type="match status" value="1"/>
</dbReference>
<dbReference type="InterPro" id="IPR002078">
    <property type="entry name" value="Sigma_54_int"/>
</dbReference>
<dbReference type="GO" id="GO:0043565">
    <property type="term" value="F:sequence-specific DNA binding"/>
    <property type="evidence" value="ECO:0007669"/>
    <property type="project" value="InterPro"/>
</dbReference>
<dbReference type="SUPFAM" id="SSF55785">
    <property type="entry name" value="PYP-like sensor domain (PAS domain)"/>
    <property type="match status" value="1"/>
</dbReference>
<accession>G9X1F7</accession>
<dbReference type="PROSITE" id="PS50045">
    <property type="entry name" value="SIGMA54_INTERACT_4"/>
    <property type="match status" value="1"/>
</dbReference>
<dbReference type="FunFam" id="3.40.50.300:FF:000006">
    <property type="entry name" value="DNA-binding transcriptional regulator NtrC"/>
    <property type="match status" value="1"/>
</dbReference>
<evidence type="ECO:0000256" key="4">
    <source>
        <dbReference type="ARBA" id="ARBA00023125"/>
    </source>
</evidence>
<dbReference type="InterPro" id="IPR002197">
    <property type="entry name" value="HTH_Fis"/>
</dbReference>
<dbReference type="AlphaFoldDB" id="G9X1F7"/>
<dbReference type="CDD" id="cd00130">
    <property type="entry name" value="PAS"/>
    <property type="match status" value="1"/>
</dbReference>
<dbReference type="Pfam" id="PF02954">
    <property type="entry name" value="HTH_8"/>
    <property type="match status" value="1"/>
</dbReference>
<dbReference type="PANTHER" id="PTHR32071:SF57">
    <property type="entry name" value="C4-DICARBOXYLATE TRANSPORT TRANSCRIPTIONAL REGULATORY PROTEIN DCTD"/>
    <property type="match status" value="1"/>
</dbReference>
<dbReference type="RefSeq" id="WP_009526417.1">
    <property type="nucleotide sequence ID" value="NZ_JH414574.1"/>
</dbReference>
<feature type="domain" description="PAS" evidence="7">
    <location>
        <begin position="67"/>
        <end position="112"/>
    </location>
</feature>
<evidence type="ECO:0000313" key="8">
    <source>
        <dbReference type="EMBL" id="EHL14430.1"/>
    </source>
</evidence>
<evidence type="ECO:0000256" key="5">
    <source>
        <dbReference type="ARBA" id="ARBA00023163"/>
    </source>
</evidence>
<gene>
    <name evidence="8" type="ORF">HMPREF9629_02201</name>
</gene>
<dbReference type="InterPro" id="IPR025944">
    <property type="entry name" value="Sigma_54_int_dom_CS"/>
</dbReference>
<dbReference type="InterPro" id="IPR000014">
    <property type="entry name" value="PAS"/>
</dbReference>
<dbReference type="InterPro" id="IPR013767">
    <property type="entry name" value="PAS_fold"/>
</dbReference>
<dbReference type="InterPro" id="IPR027417">
    <property type="entry name" value="P-loop_NTPase"/>
</dbReference>
<dbReference type="BioCyc" id="EBAC796937-HMP:GMGH-2229-MONOMER"/>
<dbReference type="InterPro" id="IPR009057">
    <property type="entry name" value="Homeodomain-like_sf"/>
</dbReference>
<evidence type="ECO:0000313" key="9">
    <source>
        <dbReference type="Proteomes" id="UP000006437"/>
    </source>
</evidence>
<dbReference type="PROSITE" id="PS00688">
    <property type="entry name" value="SIGMA54_INTERACT_3"/>
    <property type="match status" value="1"/>
</dbReference>
<proteinExistence type="predicted"/>
<evidence type="ECO:0008006" key="10">
    <source>
        <dbReference type="Google" id="ProtNLM"/>
    </source>
</evidence>
<dbReference type="GO" id="GO:0005524">
    <property type="term" value="F:ATP binding"/>
    <property type="evidence" value="ECO:0007669"/>
    <property type="project" value="UniProtKB-KW"/>
</dbReference>
<dbReference type="Pfam" id="PF00989">
    <property type="entry name" value="PAS"/>
    <property type="match status" value="1"/>
</dbReference>
<evidence type="ECO:0000256" key="3">
    <source>
        <dbReference type="ARBA" id="ARBA00023015"/>
    </source>
</evidence>
<dbReference type="Gene3D" id="3.40.50.300">
    <property type="entry name" value="P-loop containing nucleotide triphosphate hydrolases"/>
    <property type="match status" value="1"/>
</dbReference>
<dbReference type="InterPro" id="IPR058031">
    <property type="entry name" value="AAA_lid_NorR"/>
</dbReference>
<dbReference type="Gene3D" id="3.30.450.20">
    <property type="entry name" value="PAS domain"/>
    <property type="match status" value="1"/>
</dbReference>
<feature type="domain" description="Sigma-54 factor interaction" evidence="6">
    <location>
        <begin position="205"/>
        <end position="434"/>
    </location>
</feature>
<evidence type="ECO:0000259" key="7">
    <source>
        <dbReference type="PROSITE" id="PS50112"/>
    </source>
</evidence>
<dbReference type="PROSITE" id="PS00676">
    <property type="entry name" value="SIGMA54_INTERACT_2"/>
    <property type="match status" value="1"/>
</dbReference>
<keyword evidence="3" id="KW-0805">Transcription regulation</keyword>
<dbReference type="Gene3D" id="1.10.8.60">
    <property type="match status" value="1"/>
</dbReference>
<keyword evidence="1" id="KW-0547">Nucleotide-binding</keyword>
<dbReference type="Proteomes" id="UP000006437">
    <property type="component" value="Unassembled WGS sequence"/>
</dbReference>
<dbReference type="Pfam" id="PF00158">
    <property type="entry name" value="Sigma54_activat"/>
    <property type="match status" value="1"/>
</dbReference>
<dbReference type="InterPro" id="IPR003593">
    <property type="entry name" value="AAA+_ATPase"/>
</dbReference>